<dbReference type="Pfam" id="PF01585">
    <property type="entry name" value="G-patch"/>
    <property type="match status" value="1"/>
</dbReference>
<dbReference type="InterPro" id="IPR000061">
    <property type="entry name" value="Surp"/>
</dbReference>
<dbReference type="PROSITE" id="PS50174">
    <property type="entry name" value="G_PATCH"/>
    <property type="match status" value="1"/>
</dbReference>
<proteinExistence type="predicted"/>
<evidence type="ECO:0000259" key="6">
    <source>
        <dbReference type="PROSITE" id="PS50128"/>
    </source>
</evidence>
<feature type="domain" description="G-patch" evidence="7">
    <location>
        <begin position="656"/>
        <end position="705"/>
    </location>
</feature>
<protein>
    <submittedName>
        <fullName evidence="8">Uncharacterized protein</fullName>
    </submittedName>
</protein>
<feature type="compositionally biased region" description="Pro residues" evidence="5">
    <location>
        <begin position="314"/>
        <end position="409"/>
    </location>
</feature>
<dbReference type="PROSITE" id="PS50128">
    <property type="entry name" value="SURP"/>
    <property type="match status" value="1"/>
</dbReference>
<dbReference type="Proteomes" id="UP000815325">
    <property type="component" value="Unassembled WGS sequence"/>
</dbReference>
<comment type="subcellular location">
    <subcellularLocation>
        <location evidence="1">Nucleus</location>
    </subcellularLocation>
</comment>
<evidence type="ECO:0000256" key="1">
    <source>
        <dbReference type="ARBA" id="ARBA00004123"/>
    </source>
</evidence>
<feature type="region of interest" description="Disordered" evidence="5">
    <location>
        <begin position="1"/>
        <end position="52"/>
    </location>
</feature>
<dbReference type="Pfam" id="PF01805">
    <property type="entry name" value="Surp"/>
    <property type="match status" value="1"/>
</dbReference>
<dbReference type="SUPFAM" id="SSF109905">
    <property type="entry name" value="Surp module (SWAP domain)"/>
    <property type="match status" value="1"/>
</dbReference>
<comment type="caution">
    <text evidence="8">The sequence shown here is derived from an EMBL/GenBank/DDBJ whole genome shotgun (WGS) entry which is preliminary data.</text>
</comment>
<feature type="compositionally biased region" description="Low complexity" evidence="5">
    <location>
        <begin position="457"/>
        <end position="467"/>
    </location>
</feature>
<feature type="compositionally biased region" description="Pro residues" evidence="5">
    <location>
        <begin position="113"/>
        <end position="134"/>
    </location>
</feature>
<keyword evidence="2" id="KW-0507">mRNA processing</keyword>
<feature type="compositionally biased region" description="Low complexity" evidence="5">
    <location>
        <begin position="275"/>
        <end position="285"/>
    </location>
</feature>
<evidence type="ECO:0000256" key="5">
    <source>
        <dbReference type="SAM" id="MobiDB-lite"/>
    </source>
</evidence>
<sequence length="740" mass="78315">MNFSLNKNKKPASVAAVFGDSSDEEDAPSKANAQTKPASKQNTPAPVSASDIRSCADKLAEWVAKNGRQFEDLTRDKNPGETPFKFLHDKRSPDYAYYSAKVQEWEMKLGKVAPPPQATPVAAPAPPLSVPPPSDHAHYAMPAAPYPVPPQPSYPSPAPSPYTAPAPYPYAPPSYSSTPAAPAPQAPLPYASTPSQYPPYTPAPYTAPTNPVQHPSSSAPSSYPALGGVPPYPAAAGAPSFPTPPGPATFPTPPGTAPYPAMPGTASYPTPPSSAPFLAPTGTTPYPAPPGTAPHPTPPGTTQYPTPPGTTQYPTPPGSTPYPVPPGTAGYPTPPGTAPYPAPPGTAPYPAPPGTAGYPTPPGAAPYLAPPGSAPYPTPPGTAGYPTPPGTTPYPAPPSSAPYSAPPGVPTATPAAYGSVYGAHSQPQPAAPGPQAPWQQLPAQHAQQPLQQPPLPASGHAASVAAPARDRDGQRDRERERDALGSRDRDRERGDRRDSYRDRDRGNRDRGGEFNRERARERLSTRDREREENRNKGSYFLQIKEVEAEMARGCQAAGDSVAAMDAYMKLAAKKDRLSKLNEEELEEERRKARPESAILNETSFDRRRVTAVYKQDGGRGHHMQDFIPPEELAKLAAKSGDKASAEALEKKNAIGSNNIGHKMLSKMGWKEGQGLGATQAATAITTPITAGAMNQEKSGLGAGGTAEESTDDPFEAYRKRMMLGYKYRPNPLGNPRKQYY</sequence>
<evidence type="ECO:0000256" key="4">
    <source>
        <dbReference type="ARBA" id="ARBA00023242"/>
    </source>
</evidence>
<feature type="domain" description="SURP motif" evidence="6">
    <location>
        <begin position="55"/>
        <end position="98"/>
    </location>
</feature>
<keyword evidence="4" id="KW-0539">Nucleus</keyword>
<evidence type="ECO:0000313" key="8">
    <source>
        <dbReference type="EMBL" id="KAF5833943.1"/>
    </source>
</evidence>
<dbReference type="SMART" id="SM00648">
    <property type="entry name" value="SWAP"/>
    <property type="match status" value="1"/>
</dbReference>
<dbReference type="InterPro" id="IPR040169">
    <property type="entry name" value="SUGP1/2"/>
</dbReference>
<keyword evidence="3" id="KW-0508">mRNA splicing</keyword>
<dbReference type="InterPro" id="IPR035967">
    <property type="entry name" value="SWAP/Surp_sf"/>
</dbReference>
<feature type="region of interest" description="Disordered" evidence="5">
    <location>
        <begin position="112"/>
        <end position="539"/>
    </location>
</feature>
<evidence type="ECO:0000313" key="9">
    <source>
        <dbReference type="Proteomes" id="UP000815325"/>
    </source>
</evidence>
<feature type="compositionally biased region" description="Pro residues" evidence="5">
    <location>
        <begin position="286"/>
        <end position="299"/>
    </location>
</feature>
<feature type="compositionally biased region" description="Polar residues" evidence="5">
    <location>
        <begin position="31"/>
        <end position="45"/>
    </location>
</feature>
<reference evidence="8" key="1">
    <citation type="submission" date="2017-08" db="EMBL/GenBank/DDBJ databases">
        <authorList>
            <person name="Polle J.E."/>
            <person name="Barry K."/>
            <person name="Cushman J."/>
            <person name="Schmutz J."/>
            <person name="Tran D."/>
            <person name="Hathwaick L.T."/>
            <person name="Yim W.C."/>
            <person name="Jenkins J."/>
            <person name="Mckie-Krisberg Z.M."/>
            <person name="Prochnik S."/>
            <person name="Lindquist E."/>
            <person name="Dockter R.B."/>
            <person name="Adam C."/>
            <person name="Molina H."/>
            <person name="Bunkerborg J."/>
            <person name="Jin E."/>
            <person name="Buchheim M."/>
            <person name="Magnuson J."/>
        </authorList>
    </citation>
    <scope>NUCLEOTIDE SEQUENCE</scope>
    <source>
        <strain evidence="8">CCAP 19/18</strain>
    </source>
</reference>
<dbReference type="EMBL" id="MU069783">
    <property type="protein sequence ID" value="KAF5833943.1"/>
    <property type="molecule type" value="Genomic_DNA"/>
</dbReference>
<feature type="compositionally biased region" description="Low complexity" evidence="5">
    <location>
        <begin position="203"/>
        <end position="240"/>
    </location>
</feature>
<accession>A0ABQ7GH62</accession>
<dbReference type="PANTHER" id="PTHR23340">
    <property type="entry name" value="ARGININE/SERINE RICH SPLICING FACTOR SF4/14"/>
    <property type="match status" value="1"/>
</dbReference>
<feature type="compositionally biased region" description="Pro residues" evidence="5">
    <location>
        <begin position="241"/>
        <end position="261"/>
    </location>
</feature>
<organism evidence="8 9">
    <name type="scientific">Dunaliella salina</name>
    <name type="common">Green alga</name>
    <name type="synonym">Protococcus salinus</name>
    <dbReference type="NCBI Taxonomy" id="3046"/>
    <lineage>
        <taxon>Eukaryota</taxon>
        <taxon>Viridiplantae</taxon>
        <taxon>Chlorophyta</taxon>
        <taxon>core chlorophytes</taxon>
        <taxon>Chlorophyceae</taxon>
        <taxon>CS clade</taxon>
        <taxon>Chlamydomonadales</taxon>
        <taxon>Dunaliellaceae</taxon>
        <taxon>Dunaliella</taxon>
    </lineage>
</organism>
<dbReference type="PANTHER" id="PTHR23340:SF0">
    <property type="entry name" value="SURP AND G-PATCH DOMAIN-CONTAINING PROTEIN 1 ISOFORM X1"/>
    <property type="match status" value="1"/>
</dbReference>
<name>A0ABQ7GH62_DUNSA</name>
<feature type="compositionally biased region" description="Pro residues" evidence="5">
    <location>
        <begin position="144"/>
        <end position="172"/>
    </location>
</feature>
<dbReference type="SMART" id="SM00443">
    <property type="entry name" value="G_patch"/>
    <property type="match status" value="1"/>
</dbReference>
<evidence type="ECO:0000256" key="3">
    <source>
        <dbReference type="ARBA" id="ARBA00023187"/>
    </source>
</evidence>
<evidence type="ECO:0000259" key="7">
    <source>
        <dbReference type="PROSITE" id="PS50174"/>
    </source>
</evidence>
<keyword evidence="9" id="KW-1185">Reference proteome</keyword>
<dbReference type="Gene3D" id="1.10.10.790">
    <property type="entry name" value="Surp module"/>
    <property type="match status" value="1"/>
</dbReference>
<dbReference type="InterPro" id="IPR000467">
    <property type="entry name" value="G_patch_dom"/>
</dbReference>
<gene>
    <name evidence="8" type="ORF">DUNSADRAFT_9555</name>
</gene>
<feature type="compositionally biased region" description="Low complexity" evidence="5">
    <location>
        <begin position="300"/>
        <end position="313"/>
    </location>
</feature>
<feature type="compositionally biased region" description="Basic and acidic residues" evidence="5">
    <location>
        <begin position="468"/>
        <end position="535"/>
    </location>
</feature>
<evidence type="ECO:0000256" key="2">
    <source>
        <dbReference type="ARBA" id="ARBA00022664"/>
    </source>
</evidence>
<feature type="compositionally biased region" description="Low complexity" evidence="5">
    <location>
        <begin position="436"/>
        <end position="450"/>
    </location>
</feature>